<evidence type="ECO:0000256" key="1">
    <source>
        <dbReference type="ARBA" id="ARBA00010820"/>
    </source>
</evidence>
<feature type="compositionally biased region" description="Basic and acidic residues" evidence="2">
    <location>
        <begin position="194"/>
        <end position="205"/>
    </location>
</feature>
<proteinExistence type="inferred from homology"/>
<dbReference type="InterPro" id="IPR053932">
    <property type="entry name" value="GeBP-like_DBD"/>
</dbReference>
<dbReference type="Pfam" id="PF04504">
    <property type="entry name" value="GeBP-like_DBD"/>
    <property type="match status" value="1"/>
</dbReference>
<feature type="compositionally biased region" description="Polar residues" evidence="2">
    <location>
        <begin position="127"/>
        <end position="136"/>
    </location>
</feature>
<sequence>MDTRMPKPSQRGVPAESAFDVSLDSRAPVLRSRESECVAGVFIEPSFTGITQSGYTRRVGAGPLGWLPSSGQTLRGSERGRESYGEPSFTGVTQAARRPGRASAGLDESRGYSEGFRRQIRRGAVAMSNNAKNVDYSSDDEEEESEESEEEEQPTGAKPKPSPQQQQVKMQAQDRKPQDEEEESSEEESETDNEAERYTTMRRDLPPAGAKAAQSVNPAAKRGRDAELKDEEPASKKSKDGKVEKAKAPLKTASPMRPTRADPKAQAPKPKPVGKSQPVEREENTRASGVKKRKASPTPPSNGGAKQRADGASPAKAKTPFSWTANLEMALATILHNEKKQGRPLTGSKNDPYWGKVAKDMALQGISVTEAQLSEKVKRMKHKWKTYKEKEATNPWKNDHERRLFNLWEATWGTGTVSGVQASRPVTPQGTLDDDEEEESDEEEEQHRGPGLPNSRREEEEEEEEESEDEEEDHEPKKAGANHEGPSKDATKPYTPASTVSPFVSKPRLEYTPVLPKDRRKPEKRGEEASIAEQNGAEEYGEEEDHDGRTPSAVAELLTSLKKESFSILAEVRAGCLEALSSIRQQTTSVFDDVRDSSGRFGMNSRVNSGSMTSVERNILDELINNTMRSGTNTAGSSQNAELKDHWRQLRLEEMDLTEKRIQLTLKHLQLARKELQEQDK</sequence>
<comment type="similarity">
    <text evidence="1">Belongs to the GeBP family.</text>
</comment>
<feature type="compositionally biased region" description="Basic and acidic residues" evidence="2">
    <location>
        <begin position="222"/>
        <end position="247"/>
    </location>
</feature>
<reference evidence="4 5" key="1">
    <citation type="submission" date="2024-09" db="EMBL/GenBank/DDBJ databases">
        <title>Chromosome-scale assembly of Riccia sorocarpa.</title>
        <authorList>
            <person name="Paukszto L."/>
        </authorList>
    </citation>
    <scope>NUCLEOTIDE SEQUENCE [LARGE SCALE GENOMIC DNA]</scope>
    <source>
        <strain evidence="4">LP-2024</strain>
        <tissue evidence="4">Aerial parts of the thallus</tissue>
    </source>
</reference>
<dbReference type="EMBL" id="JBJQOH010000001">
    <property type="protein sequence ID" value="KAL3701964.1"/>
    <property type="molecule type" value="Genomic_DNA"/>
</dbReference>
<feature type="domain" description="Glabrous enhancer-binding protein-like DBD" evidence="3">
    <location>
        <begin position="331"/>
        <end position="413"/>
    </location>
</feature>
<dbReference type="AlphaFoldDB" id="A0ABD3IFR7"/>
<feature type="compositionally biased region" description="Acidic residues" evidence="2">
    <location>
        <begin position="179"/>
        <end position="193"/>
    </location>
</feature>
<feature type="compositionally biased region" description="Basic and acidic residues" evidence="2">
    <location>
        <begin position="107"/>
        <end position="117"/>
    </location>
</feature>
<evidence type="ECO:0000313" key="4">
    <source>
        <dbReference type="EMBL" id="KAL3701964.1"/>
    </source>
</evidence>
<comment type="caution">
    <text evidence="4">The sequence shown here is derived from an EMBL/GenBank/DDBJ whole genome shotgun (WGS) entry which is preliminary data.</text>
</comment>
<feature type="compositionally biased region" description="Basic and acidic residues" evidence="2">
    <location>
        <begin position="516"/>
        <end position="528"/>
    </location>
</feature>
<feature type="compositionally biased region" description="Acidic residues" evidence="2">
    <location>
        <begin position="432"/>
        <end position="444"/>
    </location>
</feature>
<feature type="region of interest" description="Disordered" evidence="2">
    <location>
        <begin position="415"/>
        <end position="552"/>
    </location>
</feature>
<feature type="compositionally biased region" description="Polar residues" evidence="2">
    <location>
        <begin position="415"/>
        <end position="430"/>
    </location>
</feature>
<feature type="region of interest" description="Disordered" evidence="2">
    <location>
        <begin position="53"/>
        <end position="320"/>
    </location>
</feature>
<feature type="compositionally biased region" description="Acidic residues" evidence="2">
    <location>
        <begin position="137"/>
        <end position="153"/>
    </location>
</feature>
<evidence type="ECO:0000256" key="2">
    <source>
        <dbReference type="SAM" id="MobiDB-lite"/>
    </source>
</evidence>
<feature type="compositionally biased region" description="Acidic residues" evidence="2">
    <location>
        <begin position="459"/>
        <end position="473"/>
    </location>
</feature>
<gene>
    <name evidence="4" type="ORF">R1sor_019986</name>
</gene>
<protein>
    <recommendedName>
        <fullName evidence="3">Glabrous enhancer-binding protein-like DBD domain-containing protein</fullName>
    </recommendedName>
</protein>
<accession>A0ABD3IFR7</accession>
<name>A0ABD3IFR7_9MARC</name>
<organism evidence="4 5">
    <name type="scientific">Riccia sorocarpa</name>
    <dbReference type="NCBI Taxonomy" id="122646"/>
    <lineage>
        <taxon>Eukaryota</taxon>
        <taxon>Viridiplantae</taxon>
        <taxon>Streptophyta</taxon>
        <taxon>Embryophyta</taxon>
        <taxon>Marchantiophyta</taxon>
        <taxon>Marchantiopsida</taxon>
        <taxon>Marchantiidae</taxon>
        <taxon>Marchantiales</taxon>
        <taxon>Ricciaceae</taxon>
        <taxon>Riccia</taxon>
    </lineage>
</organism>
<evidence type="ECO:0000259" key="3">
    <source>
        <dbReference type="Pfam" id="PF04504"/>
    </source>
</evidence>
<dbReference type="Proteomes" id="UP001633002">
    <property type="component" value="Unassembled WGS sequence"/>
</dbReference>
<keyword evidence="5" id="KW-1185">Reference proteome</keyword>
<evidence type="ECO:0000313" key="5">
    <source>
        <dbReference type="Proteomes" id="UP001633002"/>
    </source>
</evidence>